<dbReference type="EMBL" id="AMZO01000003">
    <property type="protein sequence ID" value="ELR67169.1"/>
    <property type="molecule type" value="Genomic_DNA"/>
</dbReference>
<dbReference type="AlphaFoldDB" id="L8JI52"/>
<proteinExistence type="predicted"/>
<reference evidence="1 2" key="1">
    <citation type="submission" date="2012-12" db="EMBL/GenBank/DDBJ databases">
        <title>Genome Assembly of Photobacterium sp. AK15.</title>
        <authorList>
            <person name="Khatri I."/>
            <person name="Vaidya B."/>
            <person name="Srinivas T.N.R."/>
            <person name="Subramanian S."/>
            <person name="Pinnaka A."/>
        </authorList>
    </citation>
    <scope>NUCLEOTIDE SEQUENCE [LARGE SCALE GENOMIC DNA]</scope>
    <source>
        <strain evidence="1 2">AK15</strain>
    </source>
</reference>
<dbReference type="Proteomes" id="UP000011134">
    <property type="component" value="Unassembled WGS sequence"/>
</dbReference>
<keyword evidence="2" id="KW-1185">Reference proteome</keyword>
<dbReference type="RefSeq" id="WP_007462564.1">
    <property type="nucleotide sequence ID" value="NZ_AMZO01000003.1"/>
</dbReference>
<dbReference type="OrthoDB" id="5825621at2"/>
<accession>L8JI52</accession>
<gene>
    <name evidence="1" type="ORF">C942_02677</name>
</gene>
<protein>
    <submittedName>
        <fullName evidence="1">Uncharacterized protein</fullName>
    </submittedName>
</protein>
<sequence length="783" mass="89171">MAKSPLARANKKLLKVTNPTANVTPISLMIPYKDPQDKKVRDFDISHLAHFRCDKDNEQIRSRLRYLRSLSKNAYNRFDNGNLSPTSMAAYYVVLTNYISFCDYKGVEPFSKEGYLAFVGNDGELRHQIKQYNPSKRLFEYADGDDIGITEYSASVKKTCLHCALNLCGIDFQSWSHLCKPFYQEKTPFKAYSRRDEQMIVSRLSELFFGLSSQLIVIKKEFQDSSFQYLDVPITINGKVETLSFSTSLNSKNKNGKGKTRTDSAFNLAMGAAYHLFCYFTSLNDSVIREVCHPLQVNISNRDKNLKTIKISGFKRRANKDVSSIVSNEMDDLEFDVEKRDGVAFIEALSELSKAYGNTDEILYMLDCNGKPNNRFDLAVLNRALTSTLNLVTSDRASNIEWFSEQFYSLWLNNESIELGTYINNFGRKVVKKTKKPISNSWKSAKLLKISYLIFSCFSDASLKGIVLPLSFSETKSDGNITVSFSRYDNDEKGSFTIPANYLKLVQDIEKWGESREYRSTQARYLLRTGTGSKPTQWEGLNPIGPTFLPSIGIFANEYFVNLSSSRFRKTTSHQEYRDGYLSHVKNILHSTLATLERHYTNGHPELNELILSQAIQVLERISKGDSLNDAKTHVREQHKIAMLAHDEWLQQKTKTNPNGISCNGQQDLISGKKTQRQTNKSMEMELPCSEFDMCYKCKSAKAVDESNSIYKLISYIDVLKEALDRYPNAKDEVQEKIAAFEYTLEGASSDVLEKAFKCFIRDGRHPRISMNHAVISINDGVI</sequence>
<comment type="caution">
    <text evidence="1">The sequence shown here is derived from an EMBL/GenBank/DDBJ whole genome shotgun (WGS) entry which is preliminary data.</text>
</comment>
<organism evidence="1 2">
    <name type="scientific">Photobacterium marinum</name>
    <dbReference type="NCBI Taxonomy" id="1056511"/>
    <lineage>
        <taxon>Bacteria</taxon>
        <taxon>Pseudomonadati</taxon>
        <taxon>Pseudomonadota</taxon>
        <taxon>Gammaproteobacteria</taxon>
        <taxon>Vibrionales</taxon>
        <taxon>Vibrionaceae</taxon>
        <taxon>Photobacterium</taxon>
    </lineage>
</organism>
<dbReference type="PATRIC" id="fig|1056511.3.peg.739"/>
<name>L8JI52_9GAMM</name>
<evidence type="ECO:0000313" key="2">
    <source>
        <dbReference type="Proteomes" id="UP000011134"/>
    </source>
</evidence>
<evidence type="ECO:0000313" key="1">
    <source>
        <dbReference type="EMBL" id="ELR67169.1"/>
    </source>
</evidence>